<protein>
    <submittedName>
        <fullName evidence="1">Response regulator transcription factor</fullName>
    </submittedName>
</protein>
<dbReference type="EMBL" id="DSUH01000054">
    <property type="protein sequence ID" value="HGU31706.1"/>
    <property type="molecule type" value="Genomic_DNA"/>
</dbReference>
<evidence type="ECO:0000313" key="1">
    <source>
        <dbReference type="EMBL" id="HGU31706.1"/>
    </source>
</evidence>
<comment type="caution">
    <text evidence="1">The sequence shown here is derived from an EMBL/GenBank/DDBJ whole genome shotgun (WGS) entry which is preliminary data.</text>
</comment>
<proteinExistence type="predicted"/>
<dbReference type="AlphaFoldDB" id="A0A7C4MP71"/>
<name>A0A7C4MP71_9BACT</name>
<gene>
    <name evidence="1" type="ORF">ENS29_02490</name>
</gene>
<reference evidence="1" key="1">
    <citation type="journal article" date="2020" name="mSystems">
        <title>Genome- and Community-Level Interaction Insights into Carbon Utilization and Element Cycling Functions of Hydrothermarchaeota in Hydrothermal Sediment.</title>
        <authorList>
            <person name="Zhou Z."/>
            <person name="Liu Y."/>
            <person name="Xu W."/>
            <person name="Pan J."/>
            <person name="Luo Z.H."/>
            <person name="Li M."/>
        </authorList>
    </citation>
    <scope>NUCLEOTIDE SEQUENCE [LARGE SCALE GENOMIC DNA]</scope>
    <source>
        <strain evidence="1">SpSt-477</strain>
    </source>
</reference>
<sequence>MKQKTLVALYDHDLVISTIGACLEQKPDFQVIRIEGDLADDLKRMDAPRPDVILFDLRSTQAHFGISLMHHYPEILLVGVDLTNHTMLVLSGASSRLLTIEDLVEGIGKRHVQPTSAL</sequence>
<accession>A0A7C4MP71</accession>
<organism evidence="1">
    <name type="scientific">Desulfatirhabdium butyrativorans</name>
    <dbReference type="NCBI Taxonomy" id="340467"/>
    <lineage>
        <taxon>Bacteria</taxon>
        <taxon>Pseudomonadati</taxon>
        <taxon>Thermodesulfobacteriota</taxon>
        <taxon>Desulfobacteria</taxon>
        <taxon>Desulfobacterales</taxon>
        <taxon>Desulfatirhabdiaceae</taxon>
        <taxon>Desulfatirhabdium</taxon>
    </lineage>
</organism>